<dbReference type="PANTHER" id="PTHR43280:SF10">
    <property type="entry name" value="REGULATORY PROTEIN POCR"/>
    <property type="match status" value="1"/>
</dbReference>
<dbReference type="GO" id="GO:0003700">
    <property type="term" value="F:DNA-binding transcription factor activity"/>
    <property type="evidence" value="ECO:0007669"/>
    <property type="project" value="InterPro"/>
</dbReference>
<dbReference type="Gene3D" id="2.60.120.10">
    <property type="entry name" value="Jelly Rolls"/>
    <property type="match status" value="1"/>
</dbReference>
<dbReference type="Proteomes" id="UP000051412">
    <property type="component" value="Unassembled WGS sequence"/>
</dbReference>
<dbReference type="InterPro" id="IPR014710">
    <property type="entry name" value="RmlC-like_jellyroll"/>
</dbReference>
<dbReference type="OrthoDB" id="2211832at2"/>
<keyword evidence="3" id="KW-0804">Transcription</keyword>
<keyword evidence="2" id="KW-0238">DNA-binding</keyword>
<dbReference type="PROSITE" id="PS01124">
    <property type="entry name" value="HTH_ARAC_FAMILY_2"/>
    <property type="match status" value="1"/>
</dbReference>
<dbReference type="STRING" id="1423782.FD32_GL000114"/>
<evidence type="ECO:0000256" key="2">
    <source>
        <dbReference type="ARBA" id="ARBA00023125"/>
    </source>
</evidence>
<dbReference type="SUPFAM" id="SSF46689">
    <property type="entry name" value="Homeodomain-like"/>
    <property type="match status" value="2"/>
</dbReference>
<keyword evidence="1" id="KW-0805">Transcription regulation</keyword>
<dbReference type="PRINTS" id="PR00032">
    <property type="entry name" value="HTHARAC"/>
</dbReference>
<dbReference type="InterPro" id="IPR003313">
    <property type="entry name" value="AraC-bd"/>
</dbReference>
<protein>
    <submittedName>
        <fullName evidence="5">Transcriptional regulator, AraC family</fullName>
    </submittedName>
</protein>
<dbReference type="EMBL" id="AZGM01000064">
    <property type="protein sequence ID" value="KRM27153.1"/>
    <property type="molecule type" value="Genomic_DNA"/>
</dbReference>
<accession>A0A0R1XBB5</accession>
<evidence type="ECO:0000256" key="3">
    <source>
        <dbReference type="ARBA" id="ARBA00023163"/>
    </source>
</evidence>
<dbReference type="InterPro" id="IPR037923">
    <property type="entry name" value="HTH-like"/>
</dbReference>
<keyword evidence="6" id="KW-1185">Reference proteome</keyword>
<dbReference type="Pfam" id="PF02311">
    <property type="entry name" value="AraC_binding"/>
    <property type="match status" value="1"/>
</dbReference>
<reference evidence="5 6" key="1">
    <citation type="journal article" date="2015" name="Genome Announc.">
        <title>Expanding the biotechnology potential of lactobacilli through comparative genomics of 213 strains and associated genera.</title>
        <authorList>
            <person name="Sun Z."/>
            <person name="Harris H.M."/>
            <person name="McCann A."/>
            <person name="Guo C."/>
            <person name="Argimon S."/>
            <person name="Zhang W."/>
            <person name="Yang X."/>
            <person name="Jeffery I.B."/>
            <person name="Cooney J.C."/>
            <person name="Kagawa T.F."/>
            <person name="Liu W."/>
            <person name="Song Y."/>
            <person name="Salvetti E."/>
            <person name="Wrobel A."/>
            <person name="Rasinkangas P."/>
            <person name="Parkhill J."/>
            <person name="Rea M.C."/>
            <person name="O'Sullivan O."/>
            <person name="Ritari J."/>
            <person name="Douillard F.P."/>
            <person name="Paul Ross R."/>
            <person name="Yang R."/>
            <person name="Briner A.E."/>
            <person name="Felis G.E."/>
            <person name="de Vos W.M."/>
            <person name="Barrangou R."/>
            <person name="Klaenhammer T.R."/>
            <person name="Caufield P.W."/>
            <person name="Cui Y."/>
            <person name="Zhang H."/>
            <person name="O'Toole P.W."/>
        </authorList>
    </citation>
    <scope>NUCLEOTIDE SEQUENCE [LARGE SCALE GENOMIC DNA]</scope>
    <source>
        <strain evidence="5 6">DSM 6035</strain>
    </source>
</reference>
<dbReference type="SUPFAM" id="SSF51215">
    <property type="entry name" value="Regulatory protein AraC"/>
    <property type="match status" value="1"/>
</dbReference>
<dbReference type="PANTHER" id="PTHR43280">
    <property type="entry name" value="ARAC-FAMILY TRANSCRIPTIONAL REGULATOR"/>
    <property type="match status" value="1"/>
</dbReference>
<sequence length="332" mass="38329">MGLSKAISSYFDQLIYAIGNYHYNWHPAIELLLVIQGQVIVNVDGHQYQLAPADMILINANQGHATLAAHPNTLAIRTHIQPTFFQEQGIQLNTGKFNLNGALNRHHHSYPALRRAVAQLYFAKNPFEKNSACFRLTSLLYENFFTPTDRAQAPKQRNVYFAQVAKDIQRDYQRPLSLDMLAKKYGYSKPYFSKLFKQHFGIGFYEFLTRERLQHASSELNQRHEKISTVALNNGFTEVKSFNLAFKKHFGITPSAYQEKYSPKVTAVDAHFQQEISHQQLACARQCLKNFCYPQNAARLLENDCQNCVYKKDGLRYRLLKKELVKLLDDKN</sequence>
<evidence type="ECO:0000256" key="1">
    <source>
        <dbReference type="ARBA" id="ARBA00023015"/>
    </source>
</evidence>
<dbReference type="SMART" id="SM00342">
    <property type="entry name" value="HTH_ARAC"/>
    <property type="match status" value="1"/>
</dbReference>
<evidence type="ECO:0000259" key="4">
    <source>
        <dbReference type="PROSITE" id="PS01124"/>
    </source>
</evidence>
<dbReference type="AlphaFoldDB" id="A0A0R1XBB5"/>
<gene>
    <name evidence="5" type="ORF">FD32_GL000114</name>
</gene>
<evidence type="ECO:0000313" key="5">
    <source>
        <dbReference type="EMBL" id="KRM27153.1"/>
    </source>
</evidence>
<organism evidence="5 6">
    <name type="scientific">Limosilactobacillus panis DSM 6035</name>
    <dbReference type="NCBI Taxonomy" id="1423782"/>
    <lineage>
        <taxon>Bacteria</taxon>
        <taxon>Bacillati</taxon>
        <taxon>Bacillota</taxon>
        <taxon>Bacilli</taxon>
        <taxon>Lactobacillales</taxon>
        <taxon>Lactobacillaceae</taxon>
        <taxon>Limosilactobacillus</taxon>
    </lineage>
</organism>
<dbReference type="Gene3D" id="1.10.10.60">
    <property type="entry name" value="Homeodomain-like"/>
    <property type="match status" value="2"/>
</dbReference>
<dbReference type="GO" id="GO:0043565">
    <property type="term" value="F:sequence-specific DNA binding"/>
    <property type="evidence" value="ECO:0007669"/>
    <property type="project" value="InterPro"/>
</dbReference>
<dbReference type="InterPro" id="IPR018060">
    <property type="entry name" value="HTH_AraC"/>
</dbReference>
<dbReference type="PATRIC" id="fig|1423782.4.peg.113"/>
<dbReference type="PROSITE" id="PS00041">
    <property type="entry name" value="HTH_ARAC_FAMILY_1"/>
    <property type="match status" value="1"/>
</dbReference>
<evidence type="ECO:0000313" key="6">
    <source>
        <dbReference type="Proteomes" id="UP000051412"/>
    </source>
</evidence>
<feature type="domain" description="HTH araC/xylS-type" evidence="4">
    <location>
        <begin position="162"/>
        <end position="260"/>
    </location>
</feature>
<proteinExistence type="predicted"/>
<dbReference type="RefSeq" id="WP_047768196.1">
    <property type="nucleotide sequence ID" value="NZ_AZGM01000064.1"/>
</dbReference>
<comment type="caution">
    <text evidence="5">The sequence shown here is derived from an EMBL/GenBank/DDBJ whole genome shotgun (WGS) entry which is preliminary data.</text>
</comment>
<dbReference type="Pfam" id="PF12833">
    <property type="entry name" value="HTH_18"/>
    <property type="match status" value="1"/>
</dbReference>
<dbReference type="InterPro" id="IPR009057">
    <property type="entry name" value="Homeodomain-like_sf"/>
</dbReference>
<dbReference type="InterPro" id="IPR020449">
    <property type="entry name" value="Tscrpt_reg_AraC-type_HTH"/>
</dbReference>
<name>A0A0R1XBB5_9LACO</name>
<dbReference type="InterPro" id="IPR018062">
    <property type="entry name" value="HTH_AraC-typ_CS"/>
</dbReference>